<dbReference type="KEGG" id="erl:AOC36_04940"/>
<feature type="transmembrane region" description="Helical" evidence="1">
    <location>
        <begin position="132"/>
        <end position="160"/>
    </location>
</feature>
<evidence type="ECO:0000313" key="3">
    <source>
        <dbReference type="Proteomes" id="UP000063781"/>
    </source>
</evidence>
<dbReference type="STRING" id="1514105.AOC36_04940"/>
<feature type="transmembrane region" description="Helical" evidence="1">
    <location>
        <begin position="196"/>
        <end position="219"/>
    </location>
</feature>
<dbReference type="PANTHER" id="PTHR36434">
    <property type="entry name" value="MEMBRANE PROTEASE YUGP-RELATED"/>
    <property type="match status" value="1"/>
</dbReference>
<proteinExistence type="predicted"/>
<organism evidence="2 3">
    <name type="scientific">Erysipelothrix larvae</name>
    <dbReference type="NCBI Taxonomy" id="1514105"/>
    <lineage>
        <taxon>Bacteria</taxon>
        <taxon>Bacillati</taxon>
        <taxon>Bacillota</taxon>
        <taxon>Erysipelotrichia</taxon>
        <taxon>Erysipelotrichales</taxon>
        <taxon>Erysipelotrichaceae</taxon>
        <taxon>Erysipelothrix</taxon>
    </lineage>
</organism>
<sequence length="228" mass="24451">MNLYYWIAIGITAVISMLANSFVMRSYAQYKEIRTRSGLTGAQVARKILDDNGLHDVAVVRGSGGTLSDFYDPSKKIVSLSPDNYANASVAASAVAAHEVGHAIQHATGYKFIALRNMLLKPTIIASQFSQIAIIIGLTSTALTGLFDLGIIMISIILAFQVVTLPVEFNASARALKIIKSDGIVDSSEYGGAQKMLTAAALTYVAAVIGTLLNLLYFVMLRGSRNRD</sequence>
<keyword evidence="1" id="KW-1133">Transmembrane helix</keyword>
<dbReference type="PANTHER" id="PTHR36434:SF1">
    <property type="entry name" value="MEMBRANE PROTEASE YUGP-RELATED"/>
    <property type="match status" value="1"/>
</dbReference>
<dbReference type="Pfam" id="PF04298">
    <property type="entry name" value="Zn_peptidase_2"/>
    <property type="match status" value="1"/>
</dbReference>
<accession>A0A0X8GZY8</accession>
<dbReference type="Proteomes" id="UP000063781">
    <property type="component" value="Chromosome"/>
</dbReference>
<dbReference type="InterPro" id="IPR007395">
    <property type="entry name" value="Zn_peptidase_2"/>
</dbReference>
<evidence type="ECO:0000256" key="1">
    <source>
        <dbReference type="SAM" id="Phobius"/>
    </source>
</evidence>
<dbReference type="RefSeq" id="WP_067632025.1">
    <property type="nucleotide sequence ID" value="NZ_CP013213.1"/>
</dbReference>
<keyword evidence="1" id="KW-0472">Membrane</keyword>
<name>A0A0X8GZY8_9FIRM</name>
<protein>
    <recommendedName>
        <fullName evidence="4">Peptidase</fullName>
    </recommendedName>
</protein>
<keyword evidence="1" id="KW-0812">Transmembrane</keyword>
<reference evidence="2 3" key="1">
    <citation type="submission" date="2015-10" db="EMBL/GenBank/DDBJ databases">
        <title>Erysipelothrix larvae sp. LV19 isolated from the larval gut of the rhinoceros beetle, Trypoxylus dichotomus.</title>
        <authorList>
            <person name="Lim S."/>
            <person name="Kim B.-C."/>
        </authorList>
    </citation>
    <scope>NUCLEOTIDE SEQUENCE [LARGE SCALE GENOMIC DNA]</scope>
    <source>
        <strain evidence="2 3">LV19</strain>
    </source>
</reference>
<dbReference type="EMBL" id="CP013213">
    <property type="protein sequence ID" value="AMC93344.1"/>
    <property type="molecule type" value="Genomic_DNA"/>
</dbReference>
<evidence type="ECO:0008006" key="4">
    <source>
        <dbReference type="Google" id="ProtNLM"/>
    </source>
</evidence>
<dbReference type="AlphaFoldDB" id="A0A0X8GZY8"/>
<evidence type="ECO:0000313" key="2">
    <source>
        <dbReference type="EMBL" id="AMC93344.1"/>
    </source>
</evidence>
<feature type="transmembrane region" description="Helical" evidence="1">
    <location>
        <begin position="6"/>
        <end position="28"/>
    </location>
</feature>
<keyword evidence="3" id="KW-1185">Reference proteome</keyword>
<gene>
    <name evidence="2" type="ORF">AOC36_04940</name>
</gene>
<dbReference type="OrthoDB" id="9784298at2"/>